<feature type="region of interest" description="Disordered" evidence="1">
    <location>
        <begin position="1"/>
        <end position="233"/>
    </location>
</feature>
<feature type="compositionally biased region" description="Low complexity" evidence="1">
    <location>
        <begin position="501"/>
        <end position="511"/>
    </location>
</feature>
<feature type="compositionally biased region" description="Low complexity" evidence="1">
    <location>
        <begin position="732"/>
        <end position="741"/>
    </location>
</feature>
<reference evidence="2" key="1">
    <citation type="journal article" date="2020" name="Fungal Divers.">
        <title>Resolving the Mortierellaceae phylogeny through synthesis of multi-gene phylogenetics and phylogenomics.</title>
        <authorList>
            <person name="Vandepol N."/>
            <person name="Liber J."/>
            <person name="Desiro A."/>
            <person name="Na H."/>
            <person name="Kennedy M."/>
            <person name="Barry K."/>
            <person name="Grigoriev I.V."/>
            <person name="Miller A.N."/>
            <person name="O'Donnell K."/>
            <person name="Stajich J.E."/>
            <person name="Bonito G."/>
        </authorList>
    </citation>
    <scope>NUCLEOTIDE SEQUENCE</scope>
    <source>
        <strain evidence="2">KOD1015</strain>
    </source>
</reference>
<evidence type="ECO:0000313" key="2">
    <source>
        <dbReference type="EMBL" id="KAF9581602.1"/>
    </source>
</evidence>
<name>A0A9P6FTY1_9FUNG</name>
<dbReference type="EMBL" id="JAABOA010001413">
    <property type="protein sequence ID" value="KAF9581602.1"/>
    <property type="molecule type" value="Genomic_DNA"/>
</dbReference>
<feature type="compositionally biased region" description="Basic and acidic residues" evidence="1">
    <location>
        <begin position="109"/>
        <end position="134"/>
    </location>
</feature>
<feature type="region of interest" description="Disordered" evidence="1">
    <location>
        <begin position="727"/>
        <end position="749"/>
    </location>
</feature>
<evidence type="ECO:0000256" key="1">
    <source>
        <dbReference type="SAM" id="MobiDB-lite"/>
    </source>
</evidence>
<dbReference type="OrthoDB" id="2137681at2759"/>
<accession>A0A9P6FTY1</accession>
<feature type="region of interest" description="Disordered" evidence="1">
    <location>
        <begin position="485"/>
        <end position="556"/>
    </location>
</feature>
<feature type="compositionally biased region" description="Polar residues" evidence="1">
    <location>
        <begin position="22"/>
        <end position="35"/>
    </location>
</feature>
<keyword evidence="3" id="KW-1185">Reference proteome</keyword>
<sequence>MGQRASRKKNQKRREAVKRNKALTTTMTTIENSTAIPEEEEEEEEEEENIWAAENGTGSTENTKNSLAGGIKACESFSPQVHEPSPELEPNTLKEQLNGDEAEEPSQEPSKDQPRDEKAEGPSEEPVREQPRDEEATEPSQEPLKEPLRERPRDEETTEPPQEPLKETSKDEEVEESSQEPLDKTPKDENVEEPSQEPLNRVPNDEKVEEPSQEPLDKKPKHEETEESSQGPLEVTVLESANAQAPVAEPEIPAWDIASETVATIALKCLSVDRDMELSYVAILSVLTVLQEKPAQEVNGDDPCEMAREFKAKVAGIYADILEIMCDPSVVEGLGKETAQQGLMSAESLYTQFYNATQQAGYHFSAASHLSMTRYLMGIGKFDEGFECIHQIEPTNWTGPIYRAIITCHLFAKPRRIQDAEVVLGKYVQFSVSQPGGDSEEKIRTWYRLEQDALKWEDIKAQYERMTNAAEAQGNLLTTQALEQLQDQQMSPPRRSFHQRSVSVASSNSSSHQRTPSSQFPSSPASHRRSPSGQGHQRTTSGATAWPSGKPANINTSVVAPAPTQQIATKGTFSFLSSLKFTSRASEDGTSQPSSAATSALPSRIHANRHLTVLDNGMLEECIVHKQFEFGWKNVYERMGPTLEDGETIKIAMRLCRRAFLGHGGIAPELPGSPNITSRDMYFPETTQGEGTLDALQSTDPELWEARAWVLYNKAMLNPNLSLSKSTGPSFSQAHGHNGSHGNAGAGQGAPVTSPLARFFHDILIVANHSPEVPSRYLKAFKVYSSMRSDSHCHHLLRDPFVMTCVIKAVYDAVLNVVHNPDQLPPPAQQERTTEVLKHHRRSSSLSLNRSQPMTLGPLMDLAFEIYSDMRNVSPIRHLPSLVTLASSPTTRTSKAGVASQFLGTSPPLTCSTATSSTIEPSEIGTVSTISISPRPSFSEMAIPMFQELNPALQPNKHARRLPSELYLALLHLSLQIPVYRMSSRVVRTILDDMTSDLAAEPGCSLDRHFAAALQGYHDTWMCVMDAPRRSSSSGTSDSQQSAVVVKRCVYHEWMFKSDEAIQEHLVKMENEAEADREGAEEKEDESKPISETKEGCNDKLYWNLWNDEDAMLKDMRFSEKKAKMLLQHILEALA</sequence>
<feature type="compositionally biased region" description="Basic and acidic residues" evidence="1">
    <location>
        <begin position="203"/>
        <end position="224"/>
    </location>
</feature>
<protein>
    <submittedName>
        <fullName evidence="2">Uncharacterized protein</fullName>
    </submittedName>
</protein>
<dbReference type="AlphaFoldDB" id="A0A9P6FTY1"/>
<gene>
    <name evidence="2" type="ORF">BGW38_001328</name>
</gene>
<feature type="compositionally biased region" description="Basic residues" evidence="1">
    <location>
        <begin position="1"/>
        <end position="12"/>
    </location>
</feature>
<feature type="compositionally biased region" description="Acidic residues" evidence="1">
    <location>
        <begin position="37"/>
        <end position="49"/>
    </location>
</feature>
<proteinExistence type="predicted"/>
<feature type="compositionally biased region" description="Polar residues" evidence="1">
    <location>
        <begin position="56"/>
        <end position="66"/>
    </location>
</feature>
<feature type="compositionally biased region" description="Polar residues" evidence="1">
    <location>
        <begin position="533"/>
        <end position="543"/>
    </location>
</feature>
<evidence type="ECO:0000313" key="3">
    <source>
        <dbReference type="Proteomes" id="UP000780801"/>
    </source>
</evidence>
<feature type="region of interest" description="Disordered" evidence="1">
    <location>
        <begin position="1071"/>
        <end position="1093"/>
    </location>
</feature>
<feature type="compositionally biased region" description="Basic and acidic residues" evidence="1">
    <location>
        <begin position="143"/>
        <end position="155"/>
    </location>
</feature>
<dbReference type="Proteomes" id="UP000780801">
    <property type="component" value="Unassembled WGS sequence"/>
</dbReference>
<comment type="caution">
    <text evidence="2">The sequence shown here is derived from an EMBL/GenBank/DDBJ whole genome shotgun (WGS) entry which is preliminary data.</text>
</comment>
<organism evidence="2 3">
    <name type="scientific">Lunasporangiospora selenospora</name>
    <dbReference type="NCBI Taxonomy" id="979761"/>
    <lineage>
        <taxon>Eukaryota</taxon>
        <taxon>Fungi</taxon>
        <taxon>Fungi incertae sedis</taxon>
        <taxon>Mucoromycota</taxon>
        <taxon>Mortierellomycotina</taxon>
        <taxon>Mortierellomycetes</taxon>
        <taxon>Mortierellales</taxon>
        <taxon>Mortierellaceae</taxon>
        <taxon>Lunasporangiospora</taxon>
    </lineage>
</organism>